<dbReference type="RefSeq" id="WP_281764686.1">
    <property type="nucleotide sequence ID" value="NZ_BRVO01000001.1"/>
</dbReference>
<comment type="similarity">
    <text evidence="2 6">Belongs to the BI1 family.</text>
</comment>
<evidence type="ECO:0000256" key="5">
    <source>
        <dbReference type="ARBA" id="ARBA00023136"/>
    </source>
</evidence>
<evidence type="ECO:0000313" key="7">
    <source>
        <dbReference type="EMBL" id="GLB49070.1"/>
    </source>
</evidence>
<gene>
    <name evidence="7" type="ORF">Y10_14380</name>
</gene>
<dbReference type="PANTHER" id="PTHR23291:SF50">
    <property type="entry name" value="PROTEIN LIFEGUARD 4"/>
    <property type="match status" value="1"/>
</dbReference>
<dbReference type="CDD" id="cd10432">
    <property type="entry name" value="BI-1-like_bacterial"/>
    <property type="match status" value="1"/>
</dbReference>
<keyword evidence="3 6" id="KW-0812">Transmembrane</keyword>
<sequence>MNNNPIIRNEVDKGLAAFMTKTYAWMALALIVTGLVSFVVVSSPQLIEAIIVNRFMFYALLISEVALVWYLSSRLHTMTGAGATIMFLVYAALNGATLAVIFLVYTMSSIASTFFITAGTFAVMSAYGYFTKKDLSSWGNLLFMGLIGIIIASLANWFMQSEMLYWIITYVGVFIFVGLIAYDTQKIKNMYAGIITTDEDEVLEVQNKSAIMGALMLYLDFINLFLLLLRIFGGRRN</sequence>
<evidence type="ECO:0000256" key="1">
    <source>
        <dbReference type="ARBA" id="ARBA00004141"/>
    </source>
</evidence>
<evidence type="ECO:0000313" key="8">
    <source>
        <dbReference type="Proteomes" id="UP001143543"/>
    </source>
</evidence>
<evidence type="ECO:0000256" key="6">
    <source>
        <dbReference type="RuleBase" id="RU004379"/>
    </source>
</evidence>
<reference evidence="7" key="1">
    <citation type="submission" date="2022-07" db="EMBL/GenBank/DDBJ databases">
        <title>Taxonomy of Novel Oxalotrophic and Methylotrophic Bacteria.</title>
        <authorList>
            <person name="Sahin N."/>
            <person name="Tani A."/>
        </authorList>
    </citation>
    <scope>NUCLEOTIDE SEQUENCE</scope>
    <source>
        <strain evidence="7">Y10</strain>
    </source>
</reference>
<feature type="transmembrane region" description="Helical" evidence="6">
    <location>
        <begin position="210"/>
        <end position="232"/>
    </location>
</feature>
<proteinExistence type="inferred from homology"/>
<dbReference type="EMBL" id="BRVO01000001">
    <property type="protein sequence ID" value="GLB49070.1"/>
    <property type="molecule type" value="Genomic_DNA"/>
</dbReference>
<dbReference type="Proteomes" id="UP001143543">
    <property type="component" value="Unassembled WGS sequence"/>
</dbReference>
<feature type="transmembrane region" description="Helical" evidence="6">
    <location>
        <begin position="164"/>
        <end position="182"/>
    </location>
</feature>
<comment type="caution">
    <text evidence="7">The sequence shown here is derived from an EMBL/GenBank/DDBJ whole genome shotgun (WGS) entry which is preliminary data.</text>
</comment>
<dbReference type="InterPro" id="IPR006214">
    <property type="entry name" value="Bax_inhibitor_1-related"/>
</dbReference>
<dbReference type="Pfam" id="PF01027">
    <property type="entry name" value="Bax1-I"/>
    <property type="match status" value="1"/>
</dbReference>
<feature type="transmembrane region" description="Helical" evidence="6">
    <location>
        <begin position="55"/>
        <end position="72"/>
    </location>
</feature>
<evidence type="ECO:0000256" key="2">
    <source>
        <dbReference type="ARBA" id="ARBA00010350"/>
    </source>
</evidence>
<evidence type="ECO:0000256" key="3">
    <source>
        <dbReference type="ARBA" id="ARBA00022692"/>
    </source>
</evidence>
<keyword evidence="5 6" id="KW-0472">Membrane</keyword>
<feature type="transmembrane region" description="Helical" evidence="6">
    <location>
        <begin position="84"/>
        <end position="105"/>
    </location>
</feature>
<evidence type="ECO:0000256" key="4">
    <source>
        <dbReference type="ARBA" id="ARBA00022989"/>
    </source>
</evidence>
<feature type="transmembrane region" description="Helical" evidence="6">
    <location>
        <begin position="23"/>
        <end position="43"/>
    </location>
</feature>
<keyword evidence="4 6" id="KW-1133">Transmembrane helix</keyword>
<feature type="transmembrane region" description="Helical" evidence="6">
    <location>
        <begin position="112"/>
        <end position="130"/>
    </location>
</feature>
<organism evidence="7 8">
    <name type="scientific">Neptunitalea lumnitzerae</name>
    <dbReference type="NCBI Taxonomy" id="2965509"/>
    <lineage>
        <taxon>Bacteria</taxon>
        <taxon>Pseudomonadati</taxon>
        <taxon>Bacteroidota</taxon>
        <taxon>Flavobacteriia</taxon>
        <taxon>Flavobacteriales</taxon>
        <taxon>Flavobacteriaceae</taxon>
        <taxon>Neptunitalea</taxon>
    </lineage>
</organism>
<name>A0ABQ5MJ32_9FLAO</name>
<accession>A0ABQ5MJ32</accession>
<feature type="transmembrane region" description="Helical" evidence="6">
    <location>
        <begin position="136"/>
        <end position="157"/>
    </location>
</feature>
<keyword evidence="8" id="KW-1185">Reference proteome</keyword>
<dbReference type="PANTHER" id="PTHR23291">
    <property type="entry name" value="BAX INHIBITOR-RELATED"/>
    <property type="match status" value="1"/>
</dbReference>
<comment type="subcellular location">
    <subcellularLocation>
        <location evidence="1">Membrane</location>
        <topology evidence="1">Multi-pass membrane protein</topology>
    </subcellularLocation>
</comment>
<protein>
    <submittedName>
        <fullName evidence="7">Membrane protein</fullName>
    </submittedName>
</protein>